<feature type="signal peptide" evidence="1">
    <location>
        <begin position="1"/>
        <end position="29"/>
    </location>
</feature>
<protein>
    <submittedName>
        <fullName evidence="3">T9SS type A sorting domain-containing protein</fullName>
    </submittedName>
</protein>
<dbReference type="Proteomes" id="UP001479606">
    <property type="component" value="Unassembled WGS sequence"/>
</dbReference>
<evidence type="ECO:0000313" key="4">
    <source>
        <dbReference type="Proteomes" id="UP001479606"/>
    </source>
</evidence>
<dbReference type="Pfam" id="PF18962">
    <property type="entry name" value="Por_Secre_tail"/>
    <property type="match status" value="1"/>
</dbReference>
<organism evidence="3 4">
    <name type="scientific">Hymenobacter segetis</name>
    <dbReference type="NCBI Taxonomy" id="2025509"/>
    <lineage>
        <taxon>Bacteria</taxon>
        <taxon>Pseudomonadati</taxon>
        <taxon>Bacteroidota</taxon>
        <taxon>Cytophagia</taxon>
        <taxon>Cytophagales</taxon>
        <taxon>Hymenobacteraceae</taxon>
        <taxon>Hymenobacter</taxon>
    </lineage>
</organism>
<dbReference type="RefSeq" id="WP_342300004.1">
    <property type="nucleotide sequence ID" value="NZ_JBCEVZ010000050.1"/>
</dbReference>
<accession>A0ABU9M0T3</accession>
<reference evidence="3 4" key="1">
    <citation type="journal article" date="2018" name="Arch. Microbiol.">
        <title>Hymenobacter segetis sp. nov., isolated from soil.</title>
        <authorList>
            <person name="Ten L.N."/>
            <person name="Lim S.J."/>
            <person name="Kim B.O."/>
            <person name="Kang I.K."/>
            <person name="Jung H.Y."/>
        </authorList>
    </citation>
    <scope>NUCLEOTIDE SEQUENCE [LARGE SCALE GENOMIC DNA]</scope>
    <source>
        <strain evidence="3 4">S7-3-11</strain>
    </source>
</reference>
<feature type="domain" description="Secretion system C-terminal sorting" evidence="2">
    <location>
        <begin position="507"/>
        <end position="579"/>
    </location>
</feature>
<dbReference type="InterPro" id="IPR026444">
    <property type="entry name" value="Secre_tail"/>
</dbReference>
<name>A0ABU9M0T3_9BACT</name>
<dbReference type="EMBL" id="JBCEVZ010000050">
    <property type="protein sequence ID" value="MEL5995886.1"/>
    <property type="molecule type" value="Genomic_DNA"/>
</dbReference>
<sequence length="580" mass="57669">MSEISTLMQRGRIMLAAVGLLLAAPAVRAQAPAWQSAFGVATASAFRSEVNAAVADAAGNVYVVGAFAGTFQVAGTTLYSNQGDNTFVAKWSSATRAFVWAQQLGGAGTVYAQTLALSGSSVYVGGLFNAPVMQAGTLQLTNTSTGANTDGFVVKLADAGTSATVVWAQRLGGPDSEWVNSLGVAGSTVYLAGRFQSATLAVGSTTLTNAGIADAYVARLTDAGATASFAGAVRAGGPGADEAFGLAVSGSSVYVTGNFQRTATFGTPALTMSALGTYDTFVARLTDTGSSLRFDWAVRGGSTESTVGHAVAVQGSSVYAVGEFTGTTATFGPITLANAGGSTDNDAFVAKLTDAGTSAAFVWAQRAGGGSDDEATAVAVRGSSVYVAGHFSSPTATFGPTTLTNRTAAQTYDAFVTRLHDAGPTGTFVWAQAGGSIYGDYCRAVALGGTTVSIAGSVGMPASFGTQAIVPGGVGFYNNAAFVASLTDATGLATATAAPLAGLRVAPNPAHGTATVQLPAGLGAGTATLSVLDALGRAVCPAIVPTTALAVLDLAGLAPGLYAVRVQAGGHTATHRLMVE</sequence>
<keyword evidence="4" id="KW-1185">Reference proteome</keyword>
<dbReference type="NCBIfam" id="TIGR04183">
    <property type="entry name" value="Por_Secre_tail"/>
    <property type="match status" value="1"/>
</dbReference>
<gene>
    <name evidence="3" type="ORF">AAFH49_16855</name>
</gene>
<comment type="caution">
    <text evidence="3">The sequence shown here is derived from an EMBL/GenBank/DDBJ whole genome shotgun (WGS) entry which is preliminary data.</text>
</comment>
<proteinExistence type="predicted"/>
<evidence type="ECO:0000259" key="2">
    <source>
        <dbReference type="Pfam" id="PF18962"/>
    </source>
</evidence>
<evidence type="ECO:0000256" key="1">
    <source>
        <dbReference type="SAM" id="SignalP"/>
    </source>
</evidence>
<feature type="chain" id="PRO_5045334319" evidence="1">
    <location>
        <begin position="30"/>
        <end position="580"/>
    </location>
</feature>
<evidence type="ECO:0000313" key="3">
    <source>
        <dbReference type="EMBL" id="MEL5995886.1"/>
    </source>
</evidence>
<keyword evidence="1" id="KW-0732">Signal</keyword>